<gene>
    <name evidence="5" type="ORF">BDV37DRAFT_280755</name>
</gene>
<dbReference type="PANTHER" id="PTHR47470">
    <property type="entry name" value="CHOLESTEROL OXIDASE"/>
    <property type="match status" value="1"/>
</dbReference>
<evidence type="ECO:0008006" key="7">
    <source>
        <dbReference type="Google" id="ProtNLM"/>
    </source>
</evidence>
<reference evidence="5 6" key="1">
    <citation type="submission" date="2019-04" db="EMBL/GenBank/DDBJ databases">
        <authorList>
            <consortium name="DOE Joint Genome Institute"/>
            <person name="Mondo S."/>
            <person name="Kjaerbolling I."/>
            <person name="Vesth T."/>
            <person name="Frisvad J.C."/>
            <person name="Nybo J.L."/>
            <person name="Theobald S."/>
            <person name="Kildgaard S."/>
            <person name="Isbrandt T."/>
            <person name="Kuo A."/>
            <person name="Sato A."/>
            <person name="Lyhne E.K."/>
            <person name="Kogle M.E."/>
            <person name="Wiebenga A."/>
            <person name="Kun R.S."/>
            <person name="Lubbers R.J."/>
            <person name="Makela M.R."/>
            <person name="Barry K."/>
            <person name="Chovatia M."/>
            <person name="Clum A."/>
            <person name="Daum C."/>
            <person name="Haridas S."/>
            <person name="He G."/>
            <person name="LaButti K."/>
            <person name="Lipzen A."/>
            <person name="Riley R."/>
            <person name="Salamov A."/>
            <person name="Simmons B.A."/>
            <person name="Magnuson J.K."/>
            <person name="Henrissat B."/>
            <person name="Mortensen U.H."/>
            <person name="Larsen T.O."/>
            <person name="Devries R.P."/>
            <person name="Grigoriev I.V."/>
            <person name="Machida M."/>
            <person name="Baker S.E."/>
            <person name="Andersen M.R."/>
            <person name="Cantor M.N."/>
            <person name="Hua S.X."/>
        </authorList>
    </citation>
    <scope>NUCLEOTIDE SEQUENCE [LARGE SCALE GENOMIC DNA]</scope>
    <source>
        <strain evidence="5 6">CBS 119388</strain>
    </source>
</reference>
<dbReference type="SUPFAM" id="SSF53474">
    <property type="entry name" value="alpha/beta-Hydrolases"/>
    <property type="match status" value="1"/>
</dbReference>
<proteinExistence type="predicted"/>
<evidence type="ECO:0000256" key="2">
    <source>
        <dbReference type="ARBA" id="ARBA00022630"/>
    </source>
</evidence>
<evidence type="ECO:0000256" key="4">
    <source>
        <dbReference type="ARBA" id="ARBA00023002"/>
    </source>
</evidence>
<dbReference type="OrthoDB" id="9974421at2759"/>
<keyword evidence="6" id="KW-1185">Reference proteome</keyword>
<evidence type="ECO:0000313" key="6">
    <source>
        <dbReference type="Proteomes" id="UP000325579"/>
    </source>
</evidence>
<keyword evidence="3" id="KW-0274">FAD</keyword>
<organism evidence="5 6">
    <name type="scientific">Aspergillus pseudonomiae</name>
    <dbReference type="NCBI Taxonomy" id="1506151"/>
    <lineage>
        <taxon>Eukaryota</taxon>
        <taxon>Fungi</taxon>
        <taxon>Dikarya</taxon>
        <taxon>Ascomycota</taxon>
        <taxon>Pezizomycotina</taxon>
        <taxon>Eurotiomycetes</taxon>
        <taxon>Eurotiomycetidae</taxon>
        <taxon>Eurotiales</taxon>
        <taxon>Aspergillaceae</taxon>
        <taxon>Aspergillus</taxon>
        <taxon>Aspergillus subgen. Circumdati</taxon>
    </lineage>
</organism>
<accession>A0A5N7DJF2</accession>
<dbReference type="InterPro" id="IPR052542">
    <property type="entry name" value="Cholesterol_Oxidase"/>
</dbReference>
<dbReference type="AlphaFoldDB" id="A0A5N7DJF2"/>
<dbReference type="Gene3D" id="3.40.50.1820">
    <property type="entry name" value="alpha/beta hydrolase"/>
    <property type="match status" value="1"/>
</dbReference>
<evidence type="ECO:0000256" key="3">
    <source>
        <dbReference type="ARBA" id="ARBA00022827"/>
    </source>
</evidence>
<dbReference type="PANTHER" id="PTHR47470:SF1">
    <property type="entry name" value="FAD-DEPENDENT OXIDOREDUCTASE 2 FAD BINDING DOMAIN-CONTAINING PROTEIN"/>
    <property type="match status" value="1"/>
</dbReference>
<evidence type="ECO:0000256" key="1">
    <source>
        <dbReference type="ARBA" id="ARBA00001974"/>
    </source>
</evidence>
<dbReference type="GeneID" id="43671340"/>
<keyword evidence="2" id="KW-0285">Flavoprotein</keyword>
<dbReference type="EMBL" id="ML736753">
    <property type="protein sequence ID" value="KAE8406474.1"/>
    <property type="molecule type" value="Genomic_DNA"/>
</dbReference>
<protein>
    <recommendedName>
        <fullName evidence="7">Alpha/Beta hydrolase protein</fullName>
    </recommendedName>
</protein>
<dbReference type="Proteomes" id="UP000325579">
    <property type="component" value="Unassembled WGS sequence"/>
</dbReference>
<comment type="cofactor">
    <cofactor evidence="1">
        <name>FAD</name>
        <dbReference type="ChEBI" id="CHEBI:57692"/>
    </cofactor>
</comment>
<name>A0A5N7DJF2_9EURO</name>
<evidence type="ECO:0000313" key="5">
    <source>
        <dbReference type="EMBL" id="KAE8406474.1"/>
    </source>
</evidence>
<dbReference type="GO" id="GO:0016491">
    <property type="term" value="F:oxidoreductase activity"/>
    <property type="evidence" value="ECO:0007669"/>
    <property type="project" value="UniProtKB-KW"/>
</dbReference>
<keyword evidence="4" id="KW-0560">Oxidoreductase</keyword>
<dbReference type="InterPro" id="IPR029058">
    <property type="entry name" value="AB_hydrolase_fold"/>
</dbReference>
<dbReference type="RefSeq" id="XP_031943793.1">
    <property type="nucleotide sequence ID" value="XM_032086649.1"/>
</dbReference>
<sequence>MGTRGGCFDNQLSPLVTPEDLLHLQGLPVLFITGTANEIFDPESTLRDYEMLRRRFGEHLHRRFQVEGYGHLDTIVGKSAAKDVYWKVTDHLRWCFQHHVSNLCRGSKSKHSHGTGDQYVRRSVDGVSESYTQSTLEGLWLP</sequence>